<dbReference type="PANTHER" id="PTHR12558:SF13">
    <property type="entry name" value="CELL DIVISION CYCLE PROTEIN 27 HOMOLOG"/>
    <property type="match status" value="1"/>
</dbReference>
<organism evidence="2 3">
    <name type="scientific">Anabaena cylindrica (strain ATCC 27899 / PCC 7122)</name>
    <dbReference type="NCBI Taxonomy" id="272123"/>
    <lineage>
        <taxon>Bacteria</taxon>
        <taxon>Bacillati</taxon>
        <taxon>Cyanobacteriota</taxon>
        <taxon>Cyanophyceae</taxon>
        <taxon>Nostocales</taxon>
        <taxon>Nostocaceae</taxon>
        <taxon>Anabaena</taxon>
    </lineage>
</organism>
<dbReference type="SUPFAM" id="SSF48452">
    <property type="entry name" value="TPR-like"/>
    <property type="match status" value="1"/>
</dbReference>
<feature type="chain" id="PRO_5030173318" evidence="1">
    <location>
        <begin position="40"/>
        <end position="311"/>
    </location>
</feature>
<dbReference type="Pfam" id="PF13432">
    <property type="entry name" value="TPR_16"/>
    <property type="match status" value="1"/>
</dbReference>
<sequence>MSKQFFIPQLIMFFRFPNLVKVTFATTFALNLLVNPAWAGDPFRSGEQHKIGDRTEAAFKAIFQQGNYPAAADHLQKAISEEPNEPLAYAMKASFAYGDQDLAGLDKYSKKTLEAGQKLIASDPLRGNLYTGVGNFLEGAVMITRDKSVNGVSKALSRLTKVYEYLDKAEAIAPNDPEVNLLRGYMNLMLAVNLPFISPDQAIEKLERNAAPRYLVDRGIALAYRDLKQYPQALDYVNRALKSTTDNPEIYYLKAQILHEKGKKEKSQNLIKDAIVHFDKALTKKSQLPASLVKQIEHERRTAASRLTNLS</sequence>
<dbReference type="EMBL" id="CP003659">
    <property type="protein sequence ID" value="AFZ56547.1"/>
    <property type="molecule type" value="Genomic_DNA"/>
</dbReference>
<gene>
    <name evidence="2" type="ordered locus">Anacy_0972</name>
</gene>
<evidence type="ECO:0000313" key="2">
    <source>
        <dbReference type="EMBL" id="AFZ56547.1"/>
    </source>
</evidence>
<feature type="signal peptide" evidence="1">
    <location>
        <begin position="1"/>
        <end position="39"/>
    </location>
</feature>
<dbReference type="NCBIfam" id="NF041522">
    <property type="entry name" value="TPR_sll0314"/>
    <property type="match status" value="1"/>
</dbReference>
<dbReference type="Gene3D" id="1.25.40.10">
    <property type="entry name" value="Tetratricopeptide repeat domain"/>
    <property type="match status" value="2"/>
</dbReference>
<dbReference type="STRING" id="272123.Anacy_0972"/>
<name>K9ZD63_ANACC</name>
<dbReference type="InterPro" id="IPR019734">
    <property type="entry name" value="TPR_rpt"/>
</dbReference>
<dbReference type="InterPro" id="IPR011990">
    <property type="entry name" value="TPR-like_helical_dom_sf"/>
</dbReference>
<dbReference type="AlphaFoldDB" id="K9ZD63"/>
<dbReference type="OrthoDB" id="505056at2"/>
<accession>K9ZD63</accession>
<dbReference type="InterPro" id="IPR048173">
    <property type="entry name" value="Sll0314-like"/>
</dbReference>
<dbReference type="HOGENOM" id="CLU_914700_0_0_3"/>
<evidence type="ECO:0000256" key="1">
    <source>
        <dbReference type="SAM" id="SignalP"/>
    </source>
</evidence>
<dbReference type="PATRIC" id="fig|272123.3.peg.1064"/>
<reference evidence="3" key="1">
    <citation type="journal article" date="2013" name="Proc. Natl. Acad. Sci. U.S.A.">
        <title>Improving the coverage of the cyanobacterial phylum using diversity-driven genome sequencing.</title>
        <authorList>
            <person name="Shih P.M."/>
            <person name="Wu D."/>
            <person name="Latifi A."/>
            <person name="Axen S.D."/>
            <person name="Fewer D.P."/>
            <person name="Talla E."/>
            <person name="Calteau A."/>
            <person name="Cai F."/>
            <person name="Tandeau de Marsac N."/>
            <person name="Rippka R."/>
            <person name="Herdman M."/>
            <person name="Sivonen K."/>
            <person name="Coursin T."/>
            <person name="Laurent T."/>
            <person name="Goodwin L."/>
            <person name="Nolan M."/>
            <person name="Davenport K.W."/>
            <person name="Han C.S."/>
            <person name="Rubin E.M."/>
            <person name="Eisen J.A."/>
            <person name="Woyke T."/>
            <person name="Gugger M."/>
            <person name="Kerfeld C.A."/>
        </authorList>
    </citation>
    <scope>NUCLEOTIDE SEQUENCE [LARGE SCALE GENOMIC DNA]</scope>
    <source>
        <strain evidence="3">ATCC 27899 / PCC 7122</strain>
    </source>
</reference>
<dbReference type="RefSeq" id="WP_015213199.1">
    <property type="nucleotide sequence ID" value="NC_019771.1"/>
</dbReference>
<dbReference type="KEGG" id="acy:Anacy_0972"/>
<protein>
    <submittedName>
        <fullName evidence="2">Tetratricopeptide TPR_1 repeat-containing protein</fullName>
    </submittedName>
</protein>
<dbReference type="eggNOG" id="COG0457">
    <property type="taxonomic scope" value="Bacteria"/>
</dbReference>
<dbReference type="SMART" id="SM00028">
    <property type="entry name" value="TPR"/>
    <property type="match status" value="3"/>
</dbReference>
<proteinExistence type="predicted"/>
<keyword evidence="3" id="KW-1185">Reference proteome</keyword>
<keyword evidence="1" id="KW-0732">Signal</keyword>
<dbReference type="PANTHER" id="PTHR12558">
    <property type="entry name" value="CELL DIVISION CYCLE 16,23,27"/>
    <property type="match status" value="1"/>
</dbReference>
<dbReference type="Proteomes" id="UP000010474">
    <property type="component" value="Chromosome"/>
</dbReference>
<evidence type="ECO:0000313" key="3">
    <source>
        <dbReference type="Proteomes" id="UP000010474"/>
    </source>
</evidence>